<dbReference type="AlphaFoldDB" id="A0AAN8JTP0"/>
<accession>A0AAN8JTP0</accession>
<name>A0AAN8JTP0_PATCE</name>
<organism evidence="1 2">
    <name type="scientific">Patella caerulea</name>
    <name type="common">Rayed Mediterranean limpet</name>
    <dbReference type="NCBI Taxonomy" id="87958"/>
    <lineage>
        <taxon>Eukaryota</taxon>
        <taxon>Metazoa</taxon>
        <taxon>Spiralia</taxon>
        <taxon>Lophotrochozoa</taxon>
        <taxon>Mollusca</taxon>
        <taxon>Gastropoda</taxon>
        <taxon>Patellogastropoda</taxon>
        <taxon>Patelloidea</taxon>
        <taxon>Patellidae</taxon>
        <taxon>Patella</taxon>
    </lineage>
</organism>
<protein>
    <submittedName>
        <fullName evidence="1">Uncharacterized protein</fullName>
    </submittedName>
</protein>
<evidence type="ECO:0000313" key="2">
    <source>
        <dbReference type="Proteomes" id="UP001347796"/>
    </source>
</evidence>
<evidence type="ECO:0000313" key="1">
    <source>
        <dbReference type="EMBL" id="KAK6180739.1"/>
    </source>
</evidence>
<comment type="caution">
    <text evidence="1">The sequence shown here is derived from an EMBL/GenBank/DDBJ whole genome shotgun (WGS) entry which is preliminary data.</text>
</comment>
<gene>
    <name evidence="1" type="ORF">SNE40_008735</name>
</gene>
<sequence>MDYLCKAGTKRIFIYPRTDYRLHAPALYVCRIELQS</sequence>
<reference evidence="1 2" key="1">
    <citation type="submission" date="2024-01" db="EMBL/GenBank/DDBJ databases">
        <title>The genome of the rayed Mediterranean limpet Patella caerulea (Linnaeus, 1758).</title>
        <authorList>
            <person name="Anh-Thu Weber A."/>
            <person name="Halstead-Nussloch G."/>
        </authorList>
    </citation>
    <scope>NUCLEOTIDE SEQUENCE [LARGE SCALE GENOMIC DNA]</scope>
    <source>
        <strain evidence="1">AATW-2023a</strain>
        <tissue evidence="1">Whole specimen</tissue>
    </source>
</reference>
<keyword evidence="2" id="KW-1185">Reference proteome</keyword>
<dbReference type="Proteomes" id="UP001347796">
    <property type="component" value="Unassembled WGS sequence"/>
</dbReference>
<proteinExistence type="predicted"/>
<dbReference type="EMBL" id="JAZGQO010000007">
    <property type="protein sequence ID" value="KAK6180739.1"/>
    <property type="molecule type" value="Genomic_DNA"/>
</dbReference>